<dbReference type="InterPro" id="IPR011856">
    <property type="entry name" value="tRNA_endonuc-like_dom_sf"/>
</dbReference>
<keyword evidence="2" id="KW-1185">Reference proteome</keyword>
<dbReference type="RefSeq" id="WP_311501560.1">
    <property type="nucleotide sequence ID" value="NZ_JAVRHK010000001.1"/>
</dbReference>
<evidence type="ECO:0000313" key="2">
    <source>
        <dbReference type="Proteomes" id="UP001262582"/>
    </source>
</evidence>
<evidence type="ECO:0000313" key="1">
    <source>
        <dbReference type="EMBL" id="MDT0675116.1"/>
    </source>
</evidence>
<comment type="caution">
    <text evidence="1">The sequence shown here is derived from an EMBL/GenBank/DDBJ whole genome shotgun (WGS) entry which is preliminary data.</text>
</comment>
<reference evidence="1 2" key="1">
    <citation type="submission" date="2023-09" db="EMBL/GenBank/DDBJ databases">
        <authorList>
            <person name="Rey-Velasco X."/>
        </authorList>
    </citation>
    <scope>NUCLEOTIDE SEQUENCE [LARGE SCALE GENOMIC DNA]</scope>
    <source>
        <strain evidence="1 2">F117</strain>
    </source>
</reference>
<name>A0ABU3D0P4_9FLAO</name>
<organism evidence="1 2">
    <name type="scientific">Autumnicola musiva</name>
    <dbReference type="NCBI Taxonomy" id="3075589"/>
    <lineage>
        <taxon>Bacteria</taxon>
        <taxon>Pseudomonadati</taxon>
        <taxon>Bacteroidota</taxon>
        <taxon>Flavobacteriia</taxon>
        <taxon>Flavobacteriales</taxon>
        <taxon>Flavobacteriaceae</taxon>
        <taxon>Autumnicola</taxon>
    </lineage>
</organism>
<gene>
    <name evidence="1" type="ORF">RM539_00780</name>
</gene>
<evidence type="ECO:0008006" key="3">
    <source>
        <dbReference type="Google" id="ProtNLM"/>
    </source>
</evidence>
<dbReference type="EMBL" id="JAVRHK010000001">
    <property type="protein sequence ID" value="MDT0675116.1"/>
    <property type="molecule type" value="Genomic_DNA"/>
</dbReference>
<accession>A0ABU3D0P4</accession>
<dbReference type="Gene3D" id="3.40.1350.10">
    <property type="match status" value="1"/>
</dbReference>
<dbReference type="Proteomes" id="UP001262582">
    <property type="component" value="Unassembled WGS sequence"/>
</dbReference>
<protein>
    <recommendedName>
        <fullName evidence="3">ATP-binding protein</fullName>
    </recommendedName>
</protein>
<sequence>MGNKGYIKAYGIHYIGALSKIKKNDKFLQPIFEAITNSLESIRILKKKTGINRGPQINLKLYFTKNLLSEEDKKYNFEKLEITDTGIGFDDTEFERLIALNNDEKGFFNKGTGRVQFLHNFNKTKVVSFFRDETSLTGFRERIFTLSKSKPFMKENSIIRLEEGNFNEIKTNNSFTSLTFEGLLEERDKSFYDSLTVAELKEQILTHYLAYFCENRENLPRILITPIINNKPGESLEIMSEDIPIPDKEENVIVHYCTMQEGQVKKTSKKETLKLKAFKLSAEKLERNELKLVSKGELANNIKLENLLAQDEIDGNRYLFLLSGDYIDERDSDTRGKIRIPQKKEFKKRDSLEIFEDEEILLEDIEEKTNNVILSIYDEIKKHIEDKQKNIKQLQKMFLLNPRILDSVRNKIKIGDSDDVILRKVYEAEAKLTADGDAELKKQIEALSHLNTSHPDYNRVLMQQVEEVVRAIPLQNRTALTHYVARRQLVLELFNKIIRKELDIQKDSKKNMDEKLMHNLIFQQSTDDTEHSDLWLLNEEYIYFRGTSEGQLNKISIDGEPILKEVLTEEEDEYRLKQQGDANQKRPDILLFPKEGKCIIIELKSLDTNISEHLNQINRYASLINNLSKEKYNFHTYYGYLIGENIDIDDIEDNDSDFKPAHQLNFLFRPHKRIVGKFGKNDGALYTEVIKYSTILERALVRNEVFIQKLTTPIKPNKDHSIKVTTETVDLSELAKR</sequence>
<proteinExistence type="predicted"/>